<dbReference type="Gene3D" id="3.20.20.100">
    <property type="entry name" value="NADP-dependent oxidoreductase domain"/>
    <property type="match status" value="1"/>
</dbReference>
<name>A0AA38G6A3_TAXCH</name>
<dbReference type="PANTHER" id="PTHR43625:SF88">
    <property type="entry name" value="OS07G0143000 PROTEIN"/>
    <property type="match status" value="1"/>
</dbReference>
<evidence type="ECO:0000313" key="5">
    <source>
        <dbReference type="EMBL" id="KAH9315488.1"/>
    </source>
</evidence>
<dbReference type="InterPro" id="IPR050791">
    <property type="entry name" value="Aldo-Keto_reductase"/>
</dbReference>
<keyword evidence="2" id="KW-0560">Oxidoreductase</keyword>
<evidence type="ECO:0000313" key="6">
    <source>
        <dbReference type="Proteomes" id="UP000824469"/>
    </source>
</evidence>
<sequence length="102" mass="11138">VLSGKYTPENRPSGPRGQIYNQDFLTRAKPLLDQLKTIGKNYGKTSIQVALNWLMAQGNVVPIPGAKTAEQAQEFGGALGWTLTEDEVKELRAVASTLRPVQ</sequence>
<dbReference type="GO" id="GO:0005737">
    <property type="term" value="C:cytoplasm"/>
    <property type="evidence" value="ECO:0007669"/>
    <property type="project" value="TreeGrafter"/>
</dbReference>
<feature type="non-terminal residue" evidence="5">
    <location>
        <position position="1"/>
    </location>
</feature>
<comment type="caution">
    <text evidence="5">The sequence shown here is derived from an EMBL/GenBank/DDBJ whole genome shotgun (WGS) entry which is preliminary data.</text>
</comment>
<evidence type="ECO:0000256" key="1">
    <source>
        <dbReference type="ARBA" id="ARBA00022857"/>
    </source>
</evidence>
<evidence type="ECO:0000256" key="3">
    <source>
        <dbReference type="SAM" id="MobiDB-lite"/>
    </source>
</evidence>
<feature type="domain" description="NADP-dependent oxidoreductase" evidence="4">
    <location>
        <begin position="2"/>
        <end position="94"/>
    </location>
</feature>
<dbReference type="GO" id="GO:0016491">
    <property type="term" value="F:oxidoreductase activity"/>
    <property type="evidence" value="ECO:0007669"/>
    <property type="project" value="UniProtKB-KW"/>
</dbReference>
<proteinExistence type="predicted"/>
<keyword evidence="1" id="KW-0521">NADP</keyword>
<keyword evidence="6" id="KW-1185">Reference proteome</keyword>
<organism evidence="5 6">
    <name type="scientific">Taxus chinensis</name>
    <name type="common">Chinese yew</name>
    <name type="synonym">Taxus wallichiana var. chinensis</name>
    <dbReference type="NCBI Taxonomy" id="29808"/>
    <lineage>
        <taxon>Eukaryota</taxon>
        <taxon>Viridiplantae</taxon>
        <taxon>Streptophyta</taxon>
        <taxon>Embryophyta</taxon>
        <taxon>Tracheophyta</taxon>
        <taxon>Spermatophyta</taxon>
        <taxon>Pinopsida</taxon>
        <taxon>Pinidae</taxon>
        <taxon>Conifers II</taxon>
        <taxon>Cupressales</taxon>
        <taxon>Taxaceae</taxon>
        <taxon>Taxus</taxon>
    </lineage>
</organism>
<reference evidence="5 6" key="1">
    <citation type="journal article" date="2021" name="Nat. Plants">
        <title>The Taxus genome provides insights into paclitaxel biosynthesis.</title>
        <authorList>
            <person name="Xiong X."/>
            <person name="Gou J."/>
            <person name="Liao Q."/>
            <person name="Li Y."/>
            <person name="Zhou Q."/>
            <person name="Bi G."/>
            <person name="Li C."/>
            <person name="Du R."/>
            <person name="Wang X."/>
            <person name="Sun T."/>
            <person name="Guo L."/>
            <person name="Liang H."/>
            <person name="Lu P."/>
            <person name="Wu Y."/>
            <person name="Zhang Z."/>
            <person name="Ro D.K."/>
            <person name="Shang Y."/>
            <person name="Huang S."/>
            <person name="Yan J."/>
        </authorList>
    </citation>
    <scope>NUCLEOTIDE SEQUENCE [LARGE SCALE GENOMIC DNA]</scope>
    <source>
        <strain evidence="5">Ta-2019</strain>
    </source>
</reference>
<dbReference type="Pfam" id="PF00248">
    <property type="entry name" value="Aldo_ket_red"/>
    <property type="match status" value="1"/>
</dbReference>
<dbReference type="Proteomes" id="UP000824469">
    <property type="component" value="Unassembled WGS sequence"/>
</dbReference>
<feature type="region of interest" description="Disordered" evidence="3">
    <location>
        <begin position="1"/>
        <end position="20"/>
    </location>
</feature>
<dbReference type="InterPro" id="IPR023210">
    <property type="entry name" value="NADP_OxRdtase_dom"/>
</dbReference>
<dbReference type="AlphaFoldDB" id="A0AA38G6A3"/>
<gene>
    <name evidence="5" type="ORF">KI387_024115</name>
</gene>
<dbReference type="SUPFAM" id="SSF51430">
    <property type="entry name" value="NAD(P)-linked oxidoreductase"/>
    <property type="match status" value="1"/>
</dbReference>
<accession>A0AA38G6A3</accession>
<protein>
    <recommendedName>
        <fullName evidence="4">NADP-dependent oxidoreductase domain-containing protein</fullName>
    </recommendedName>
</protein>
<evidence type="ECO:0000259" key="4">
    <source>
        <dbReference type="Pfam" id="PF00248"/>
    </source>
</evidence>
<dbReference type="InterPro" id="IPR036812">
    <property type="entry name" value="NAD(P)_OxRdtase_dom_sf"/>
</dbReference>
<dbReference type="PANTHER" id="PTHR43625">
    <property type="entry name" value="AFLATOXIN B1 ALDEHYDE REDUCTASE"/>
    <property type="match status" value="1"/>
</dbReference>
<evidence type="ECO:0000256" key="2">
    <source>
        <dbReference type="ARBA" id="ARBA00023002"/>
    </source>
</evidence>
<feature type="non-terminal residue" evidence="5">
    <location>
        <position position="102"/>
    </location>
</feature>
<dbReference type="EMBL" id="JAHRHJ020000005">
    <property type="protein sequence ID" value="KAH9315488.1"/>
    <property type="molecule type" value="Genomic_DNA"/>
</dbReference>